<dbReference type="Proteomes" id="UP000315385">
    <property type="component" value="Unassembled WGS sequence"/>
</dbReference>
<protein>
    <submittedName>
        <fullName evidence="1">Glutaredoxin family protein</fullName>
    </submittedName>
</protein>
<evidence type="ECO:0000313" key="1">
    <source>
        <dbReference type="EMBL" id="TQQ79609.1"/>
    </source>
</evidence>
<sequence length="86" mass="9666">MAEPVDITVYSRENCHLCGVALQRIESVSEETGISVDIEEIQIDDDPELEAEYGERVPVVYIDDELEFTYTVDTDELAAILKAVDE</sequence>
<dbReference type="OrthoDB" id="286273at2157"/>
<gene>
    <name evidence="1" type="ORF">EWF95_11405</name>
</gene>
<organism evidence="1 2">
    <name type="scientific">Halonotius roseus</name>
    <dbReference type="NCBI Taxonomy" id="2511997"/>
    <lineage>
        <taxon>Archaea</taxon>
        <taxon>Methanobacteriati</taxon>
        <taxon>Methanobacteriota</taxon>
        <taxon>Stenosarchaea group</taxon>
        <taxon>Halobacteria</taxon>
        <taxon>Halobacteriales</taxon>
        <taxon>Haloferacaceae</taxon>
        <taxon>Halonotius</taxon>
    </lineage>
</organism>
<dbReference type="Pfam" id="PF05768">
    <property type="entry name" value="Glrx-like"/>
    <property type="match status" value="1"/>
</dbReference>
<dbReference type="InterPro" id="IPR008554">
    <property type="entry name" value="Glutaredoxin-like"/>
</dbReference>
<dbReference type="EMBL" id="SESI01000003">
    <property type="protein sequence ID" value="TQQ79609.1"/>
    <property type="molecule type" value="Genomic_DNA"/>
</dbReference>
<name>A0A544QLY7_9EURY</name>
<dbReference type="InterPro" id="IPR036249">
    <property type="entry name" value="Thioredoxin-like_sf"/>
</dbReference>
<comment type="caution">
    <text evidence="1">The sequence shown here is derived from an EMBL/GenBank/DDBJ whole genome shotgun (WGS) entry which is preliminary data.</text>
</comment>
<proteinExistence type="predicted"/>
<evidence type="ECO:0000313" key="2">
    <source>
        <dbReference type="Proteomes" id="UP000315385"/>
    </source>
</evidence>
<keyword evidence="2" id="KW-1185">Reference proteome</keyword>
<dbReference type="SUPFAM" id="SSF52833">
    <property type="entry name" value="Thioredoxin-like"/>
    <property type="match status" value="1"/>
</dbReference>
<reference evidence="1 2" key="1">
    <citation type="submission" date="2019-02" db="EMBL/GenBank/DDBJ databases">
        <title>Halonotius sp. a new haloqrchaeon isolated from saline water.</title>
        <authorList>
            <person name="Duran-Viseras A."/>
            <person name="Sanchez-Porro C."/>
            <person name="Ventosa A."/>
        </authorList>
    </citation>
    <scope>NUCLEOTIDE SEQUENCE [LARGE SCALE GENOMIC DNA]</scope>
    <source>
        <strain evidence="1 2">F9-27</strain>
    </source>
</reference>
<dbReference type="AlphaFoldDB" id="A0A544QLY7"/>
<dbReference type="Gene3D" id="3.40.30.10">
    <property type="entry name" value="Glutaredoxin"/>
    <property type="match status" value="1"/>
</dbReference>
<dbReference type="RefSeq" id="WP_142444197.1">
    <property type="nucleotide sequence ID" value="NZ_SESI01000003.1"/>
</dbReference>
<accession>A0A544QLY7</accession>